<feature type="domain" description="Tc toxin complex TcA C-terminal TcB-binding" evidence="2">
    <location>
        <begin position="2393"/>
        <end position="2715"/>
    </location>
</feature>
<reference evidence="5" key="1">
    <citation type="submission" date="2023-11" db="EMBL/GenBank/DDBJ databases">
        <title>The genome sequences of three competitors of mushroom-forming fungi.</title>
        <authorList>
            <person name="Beijen E."/>
            <person name="Ohm R.A."/>
        </authorList>
    </citation>
    <scope>NUCLEOTIDE SEQUENCE</scope>
    <source>
        <strain evidence="5">CBS 100526</strain>
    </source>
</reference>
<evidence type="ECO:0008006" key="7">
    <source>
        <dbReference type="Google" id="ProtNLM"/>
    </source>
</evidence>
<dbReference type="Proteomes" id="UP001273209">
    <property type="component" value="Unassembled WGS sequence"/>
</dbReference>
<feature type="domain" description="ABC toxin N-terminal" evidence="4">
    <location>
        <begin position="1336"/>
        <end position="1460"/>
    </location>
</feature>
<dbReference type="EMBL" id="JAWRVG010000001">
    <property type="protein sequence ID" value="KAK4085587.1"/>
    <property type="molecule type" value="Genomic_DNA"/>
</dbReference>
<dbReference type="InterPro" id="IPR040840">
    <property type="entry name" value="TcA_TcB_BD"/>
</dbReference>
<evidence type="ECO:0000259" key="3">
    <source>
        <dbReference type="Pfam" id="PF18413"/>
    </source>
</evidence>
<name>A0AAE1IKH8_9HYPO</name>
<evidence type="ECO:0000259" key="4">
    <source>
        <dbReference type="Pfam" id="PF20220"/>
    </source>
</evidence>
<feature type="coiled-coil region" evidence="1">
    <location>
        <begin position="2216"/>
        <end position="2243"/>
    </location>
</feature>
<protein>
    <recommendedName>
        <fullName evidence="7">Toxin subunit</fullName>
    </recommendedName>
</protein>
<keyword evidence="1" id="KW-0175">Coiled coil</keyword>
<dbReference type="RefSeq" id="XP_062760927.1">
    <property type="nucleotide sequence ID" value="XM_062900773.1"/>
</dbReference>
<dbReference type="Pfam" id="PF18276">
    <property type="entry name" value="TcA_TcB_BD"/>
    <property type="match status" value="1"/>
</dbReference>
<dbReference type="GeneID" id="87920225"/>
<dbReference type="InterPro" id="IPR041079">
    <property type="entry name" value="Neuraminidase-like"/>
</dbReference>
<comment type="caution">
    <text evidence="5">The sequence shown here is derived from an EMBL/GenBank/DDBJ whole genome shotgun (WGS) entry which is preliminary data.</text>
</comment>
<sequence>MSQSQVDALCADLLPRVVVGDDRLLNAIRANLGVTGSSLRGSIDAAMSISGMQASRDNQARLDLVLLLDDMSAQSVDLIMFCLAGDTPIGSCRQLTARIFALPAASPDVPAGTEASWARVRERLFGLEPTAAVLGLARSGSLPLPDDPDDGSVVLSVLEAAAGPLNFDMARESMRRFLDGDAVRAEVPSVGDEQRQASRDFLFRLQRLQALVNEPEDIGALIKCGFRSADDISKTGDAAVQSMVGQGIPRERAAKIRNHAVVVAIRSEGLFTAALRARGSGDGRTSDALADITDPVSKAAASQDDEEPPPLAPEINLSAMFKLENMGCADCASITGPAAYYVDLLQTVAGIKLPDQTSLLKKLFERRPDLGDLQLSCANTKILIPYIDLVNEVLESVLWYLKRGGDQIIPPFDMDDSDTCDSVVTQPRHVNYAVYSDMVQKMVHPMTTSPYNLGTDSTRAYLSALGSSRYGLLSTFQSPHVVADPTGSLSGAQPVLDRALAAEVLNLQHEDYVAISKEGFYPLDFLKAVDSTVTPQKYRQLIDLRTVGQYWGYANDADMVATTGGLTNVKDQLLPRGGLNLKDLLDVLMTRYIGGRLVIESADGGPQFTGELADMRLRLLKPDRTTGPLDADTCWRLQAFLRLRRKLRWKVDELDSIAVPLAGSRTTAFDPRLLDGLAAVKQMVDLSGRSPTELQPLWGDMNTHGANSLYAQHFIRGPIPIAERPIFEPDENGNVLQGNYRISDHILTLALALRVSTASLDAIVSTTELTDRLTLPNVSFLYRVCLLSQLLDISPADYAALLSLYPASFDPFESPKTTLALVQQVRALLSAESDPWTLEQLLFVVKGQPGLHGGKYDLDIGKVLRVAVSMFTTLRASGLDSENGEAAEASSRRVQRISKRLFGAGAGAMVARYINGCPLDKHEEGEALSLIRRHLAARVGPERAESVSSGLLSVQGTAATIPEERRKLFIEAVGLLVPQTRERQIIMESVKSQAEDTDGAILQFALSEIVRVPTRNQQALRSGMDVLLSLAENTELPGGDFDGYMLPPNTDTYIVSIDAETAPAALVLDGVSVDFSKATGSSIRWEAKTVPLIEGRPYRLTLTGNASDFRWIAQSMMGNPPASFSQEVLVPEEVVADATAVLSRLIQVSDVIGSFRLELGEVAFWQSNGAFDFNAPTLQAIRNLQLYSGLKQEFAGRGATEPLLSLYQWLYNPTSRGSGAVLSDVLSAVAARPKRICQDFLLAKYPGVGGESSDEMTGIFRDIGALVQMQESLRLMDKLGLQSMSLSSLFAVAKPVRPPTVAQDFANAATLRLGLQSTFTGADVDGVKNALAVANDEIRSNSRDALVQCLLLEDYARKKQLTSADKLFAHFLIDVQMGSSLQTSRIKQAIATVQLFVQRCMLGAEKANGITGAALMGRDDWDYVMQYRLWEANRKAFLYPENWLDPSLRDDKSQPFMAIESLILQMKLDGTGVRGIVEDYVRQANEVANLQIETYLWERENKNDSSNYNAKLHFFGRTRTSPPGYYYRRLDVGGSALTPIAYWMPWTAMNVGIALHEMDHTGQRLARPGSYMLPAKLGGRLFVFLPDITAGQRPLDDDNGKLTFEEFAQKKTLKGGQADLQWEVRLGYTEYRDGLWSAKKVSHSTIIIPPDSRGEPLPDISSIKFWVDVKKLPPSNSDVLVVRVERLGQDNGKPAVQLLGQYQLRGQHLLLIGSEDLPVSTWTQPTGAANATIQTTFSKFGWLAPAHSDNDAAKSDIYNGSRVVKPWLGYLGRGTDKARYDWTMSLDTVNNEAPTGFVYDVAKVDGTETYFAFPPFMANPNAPERTIYFNERFYDRVSPLLMDTVNHAAGLEALYGVLGQLPEEAYPDAFGQRNSKIFHEKSTPFAIYNWELGVHIPSLIMERLMATQQFDLALDVARLAFDPSADGDRVDRPWKFPPFKDEQIRTSKGPDFDLDWKKKMSMDEWRANSFSVHAAARGNPVSYMKRIAMKYIEILIAAGDHYFRQNSLETIPLALQRYIEASQVFGPPPVELPALGKRAVKSYNQIAKDLTIMSNATVDMELELPFYSEPGQRGNGSMDGRATLGFLRTEYFCLPGNPFMVNLRTLIDDRLYKIRNGLDIDGVKRTLALWEPPIDPAVVVRANALRAMAGLAPPGADPDAPVPKYRFSYVVRRAQEVAKQLRRTESRLLMIKEKKDAAALAALQVEHRKTLADLSKSIEDDQKTDLQRQIDLLKQQRKTQEMILGHNSRLTGDGKAAPKTDERWEDIPQEYKTLRSDAFRMSYYEDDEIGQLHRANSLGDIAKYLKIASGVFNAIPVTYVQVQPVGVGASCSWSGKQLAAVTDSLATGVEILREQHVTKASIGFRQASAIQRLQQRRLDANKAGREIERIDMQIAQLTAKMVTHETTMKLKQEMVDSVAAEAKWLQSKYSNEQLYSSLDNSLGALLYQTYVTGKEMAAKAQEMLNREKPGRNDAAMAKANQGGGGGGTSFLDRAVQSGHLLGEALSLDLARLEAAEMEDPEPDAEVQKTVSLRQLDPLALLELRELGTASFRLPESVFDMDFPGHYYRRIVSVGISVPCVADRHTSLNCTLSLQSHRYRVTPRAKDVDAYNEAADDDNGGIDAWAFRTDRIPIASVAVGTCAIPSTGTVQQQHQQQHQQVELNFSLGSSRGNKDKYGPFEGAGAISDWQIRLPSAVRPFDYDTIADVLLHIKYTAFNGGDDFRQMAESALLKRLARAEGTASVMAVELASEYSSQWQSCVAASSADSTATLDLSSLRSALPYWAQRAKAKAENVMLLVTPKPAAAALDKLELRTGHSNTVKLAANAALKVGGHEALVSQSAVGDVTNDWKIVGLGGNSAITRAWLLIEYTVTGLNR</sequence>
<keyword evidence="6" id="KW-1185">Reference proteome</keyword>
<dbReference type="InterPro" id="IPR046839">
    <property type="entry name" value="ABC_toxin_N"/>
</dbReference>
<evidence type="ECO:0000313" key="6">
    <source>
        <dbReference type="Proteomes" id="UP001273209"/>
    </source>
</evidence>
<dbReference type="Pfam" id="PF20220">
    <property type="entry name" value="ABC_toxin_N"/>
    <property type="match status" value="1"/>
</dbReference>
<evidence type="ECO:0000259" key="2">
    <source>
        <dbReference type="Pfam" id="PF18276"/>
    </source>
</evidence>
<organism evidence="5 6">
    <name type="scientific">Trichoderma aggressivum f. europaeum</name>
    <dbReference type="NCBI Taxonomy" id="173218"/>
    <lineage>
        <taxon>Eukaryota</taxon>
        <taxon>Fungi</taxon>
        <taxon>Dikarya</taxon>
        <taxon>Ascomycota</taxon>
        <taxon>Pezizomycotina</taxon>
        <taxon>Sordariomycetes</taxon>
        <taxon>Hypocreomycetidae</taxon>
        <taxon>Hypocreales</taxon>
        <taxon>Hypocreaceae</taxon>
        <taxon>Trichoderma</taxon>
    </lineage>
</organism>
<feature type="domain" description="Neuraminidase-like" evidence="3">
    <location>
        <begin position="1491"/>
        <end position="1662"/>
    </location>
</feature>
<accession>A0AAE1IKH8</accession>
<evidence type="ECO:0000256" key="1">
    <source>
        <dbReference type="SAM" id="Coils"/>
    </source>
</evidence>
<dbReference type="Pfam" id="PF18413">
    <property type="entry name" value="Neuraminidase"/>
    <property type="match status" value="1"/>
</dbReference>
<gene>
    <name evidence="5" type="ORF">Triagg1_577</name>
</gene>
<evidence type="ECO:0000313" key="5">
    <source>
        <dbReference type="EMBL" id="KAK4085587.1"/>
    </source>
</evidence>
<proteinExistence type="predicted"/>